<dbReference type="EC" id="3.4.24.56" evidence="9"/>
<name>A0A1W4X5N9_AGRPL</name>
<gene>
    <name evidence="19 20" type="primary">LOC108741211</name>
</gene>
<dbReference type="CTD" id="3416"/>
<comment type="catalytic activity">
    <reaction evidence="8">
        <text>Degradation of insulin, glucagon and other polypeptides. No action on proteins.</text>
        <dbReference type="EC" id="3.4.24.56"/>
    </reaction>
</comment>
<evidence type="ECO:0000256" key="3">
    <source>
        <dbReference type="ARBA" id="ARBA00022670"/>
    </source>
</evidence>
<dbReference type="STRING" id="224129.A0A1W4X5N9"/>
<organism evidence="18 20">
    <name type="scientific">Agrilus planipennis</name>
    <name type="common">Emerald ash borer</name>
    <name type="synonym">Agrilus marcopoli</name>
    <dbReference type="NCBI Taxonomy" id="224129"/>
    <lineage>
        <taxon>Eukaryota</taxon>
        <taxon>Metazoa</taxon>
        <taxon>Ecdysozoa</taxon>
        <taxon>Arthropoda</taxon>
        <taxon>Hexapoda</taxon>
        <taxon>Insecta</taxon>
        <taxon>Pterygota</taxon>
        <taxon>Neoptera</taxon>
        <taxon>Endopterygota</taxon>
        <taxon>Coleoptera</taxon>
        <taxon>Polyphaga</taxon>
        <taxon>Elateriformia</taxon>
        <taxon>Buprestoidea</taxon>
        <taxon>Buprestidae</taxon>
        <taxon>Agrilinae</taxon>
        <taxon>Agrilus</taxon>
    </lineage>
</organism>
<dbReference type="PANTHER" id="PTHR43690:SF18">
    <property type="entry name" value="INSULIN-DEGRADING ENZYME-RELATED"/>
    <property type="match status" value="1"/>
</dbReference>
<feature type="domain" description="Peptidase M16 C-terminal" evidence="15">
    <location>
        <begin position="236"/>
        <end position="413"/>
    </location>
</feature>
<dbReference type="InterPro" id="IPR011249">
    <property type="entry name" value="Metalloenz_LuxS/M16"/>
</dbReference>
<dbReference type="AlphaFoldDB" id="A0A1W4X5N9"/>
<dbReference type="FunFam" id="3.30.830.10:FF:000004">
    <property type="entry name" value="Putative insulin-degrading enzyme"/>
    <property type="match status" value="1"/>
</dbReference>
<dbReference type="KEGG" id="apln:108741211"/>
<dbReference type="Pfam" id="PF05193">
    <property type="entry name" value="Peptidase_M16_C"/>
    <property type="match status" value="1"/>
</dbReference>
<dbReference type="Pfam" id="PF22456">
    <property type="entry name" value="PqqF-like_C_4"/>
    <property type="match status" value="1"/>
</dbReference>
<evidence type="ECO:0000256" key="9">
    <source>
        <dbReference type="ARBA" id="ARBA00066874"/>
    </source>
</evidence>
<evidence type="ECO:0000259" key="17">
    <source>
        <dbReference type="Pfam" id="PF22456"/>
    </source>
</evidence>
<evidence type="ECO:0000256" key="11">
    <source>
        <dbReference type="ARBA" id="ARBA00074992"/>
    </source>
</evidence>
<evidence type="ECO:0000313" key="18">
    <source>
        <dbReference type="Proteomes" id="UP000192223"/>
    </source>
</evidence>
<accession>A0A1W4X5N9</accession>
<dbReference type="Gene3D" id="3.30.830.10">
    <property type="entry name" value="Metalloenzyme, LuxS/M16 peptidase-like"/>
    <property type="match status" value="4"/>
</dbReference>
<evidence type="ECO:0000256" key="6">
    <source>
        <dbReference type="ARBA" id="ARBA00022833"/>
    </source>
</evidence>
<dbReference type="RefSeq" id="XP_018331415.1">
    <property type="nucleotide sequence ID" value="XM_018475913.1"/>
</dbReference>
<dbReference type="GO" id="GO:0051603">
    <property type="term" value="P:proteolysis involved in protein catabolic process"/>
    <property type="evidence" value="ECO:0007669"/>
    <property type="project" value="TreeGrafter"/>
</dbReference>
<dbReference type="FunFam" id="3.30.830.10:FF:000003">
    <property type="entry name" value="Insulin-degrading enzyme"/>
    <property type="match status" value="1"/>
</dbReference>
<dbReference type="PANTHER" id="PTHR43690">
    <property type="entry name" value="NARDILYSIN"/>
    <property type="match status" value="1"/>
</dbReference>
<keyword evidence="18" id="KW-1185">Reference proteome</keyword>
<dbReference type="InterPro" id="IPR011765">
    <property type="entry name" value="Pept_M16_N"/>
</dbReference>
<keyword evidence="6" id="KW-0862">Zinc</keyword>
<evidence type="ECO:0000313" key="19">
    <source>
        <dbReference type="RefSeq" id="XP_018331415.1"/>
    </source>
</evidence>
<dbReference type="Proteomes" id="UP000192223">
    <property type="component" value="Unplaced"/>
</dbReference>
<dbReference type="PROSITE" id="PS00143">
    <property type="entry name" value="INSULINASE"/>
    <property type="match status" value="1"/>
</dbReference>
<dbReference type="GeneID" id="108741211"/>
<evidence type="ECO:0000259" key="15">
    <source>
        <dbReference type="Pfam" id="PF05193"/>
    </source>
</evidence>
<dbReference type="GO" id="GO:0043171">
    <property type="term" value="P:peptide catabolic process"/>
    <property type="evidence" value="ECO:0007669"/>
    <property type="project" value="TreeGrafter"/>
</dbReference>
<evidence type="ECO:0000256" key="13">
    <source>
        <dbReference type="RuleBase" id="RU004447"/>
    </source>
</evidence>
<evidence type="ECO:0000256" key="12">
    <source>
        <dbReference type="ARBA" id="ARBA00080349"/>
    </source>
</evidence>
<evidence type="ECO:0000256" key="4">
    <source>
        <dbReference type="ARBA" id="ARBA00022723"/>
    </source>
</evidence>
<keyword evidence="7" id="KW-0482">Metalloprotease</keyword>
<dbReference type="InterPro" id="IPR054734">
    <property type="entry name" value="PqqF-like_C_4"/>
</dbReference>
<dbReference type="Pfam" id="PF00675">
    <property type="entry name" value="Peptidase_M16"/>
    <property type="match status" value="1"/>
</dbReference>
<evidence type="ECO:0000259" key="16">
    <source>
        <dbReference type="Pfam" id="PF16187"/>
    </source>
</evidence>
<evidence type="ECO:0000256" key="1">
    <source>
        <dbReference type="ARBA" id="ARBA00001947"/>
    </source>
</evidence>
<feature type="domain" description="Peptidase M16 middle/third" evidence="16">
    <location>
        <begin position="420"/>
        <end position="700"/>
    </location>
</feature>
<proteinExistence type="inferred from homology"/>
<evidence type="ECO:0000259" key="14">
    <source>
        <dbReference type="Pfam" id="PF00675"/>
    </source>
</evidence>
<dbReference type="InterPro" id="IPR007863">
    <property type="entry name" value="Peptidase_M16_C"/>
</dbReference>
<dbReference type="OrthoDB" id="952271at2759"/>
<dbReference type="InterPro" id="IPR001431">
    <property type="entry name" value="Pept_M16_Zn_BS"/>
</dbReference>
<keyword evidence="4" id="KW-0479">Metal-binding</keyword>
<evidence type="ECO:0000256" key="7">
    <source>
        <dbReference type="ARBA" id="ARBA00023049"/>
    </source>
</evidence>
<dbReference type="Pfam" id="PF16187">
    <property type="entry name" value="Peptidase_M16_M"/>
    <property type="match status" value="1"/>
</dbReference>
<dbReference type="FunFam" id="3.30.830.10:FF:000005">
    <property type="entry name" value="nardilysin isoform X1"/>
    <property type="match status" value="1"/>
</dbReference>
<dbReference type="FunFam" id="3.30.830.10:FF:000030">
    <property type="entry name" value="Insulin-degrading enzyme"/>
    <property type="match status" value="1"/>
</dbReference>
<evidence type="ECO:0000256" key="5">
    <source>
        <dbReference type="ARBA" id="ARBA00022801"/>
    </source>
</evidence>
<protein>
    <recommendedName>
        <fullName evidence="10">Insulin-degrading enzyme</fullName>
        <ecNumber evidence="9">3.4.24.56</ecNumber>
    </recommendedName>
    <alternativeName>
        <fullName evidence="12">Insulin protease</fullName>
    </alternativeName>
    <alternativeName>
        <fullName evidence="11">Insulysin</fullName>
    </alternativeName>
</protein>
<keyword evidence="3" id="KW-0645">Protease</keyword>
<evidence type="ECO:0000313" key="20">
    <source>
        <dbReference type="RefSeq" id="XP_018331416.1"/>
    </source>
</evidence>
<evidence type="ECO:0000256" key="8">
    <source>
        <dbReference type="ARBA" id="ARBA00052248"/>
    </source>
</evidence>
<feature type="domain" description="Coenzyme PQQ synthesis protein F-like C-terminal lobe" evidence="17">
    <location>
        <begin position="808"/>
        <end position="906"/>
    </location>
</feature>
<dbReference type="RefSeq" id="XP_018331416.1">
    <property type="nucleotide sequence ID" value="XM_018475914.2"/>
</dbReference>
<dbReference type="SUPFAM" id="SSF63411">
    <property type="entry name" value="LuxS/MPP-like metallohydrolase"/>
    <property type="match status" value="4"/>
</dbReference>
<dbReference type="InterPro" id="IPR032632">
    <property type="entry name" value="Peptidase_M16_M"/>
</dbReference>
<evidence type="ECO:0000256" key="2">
    <source>
        <dbReference type="ARBA" id="ARBA00007261"/>
    </source>
</evidence>
<keyword evidence="5" id="KW-0378">Hydrolase</keyword>
<dbReference type="GO" id="GO:0004222">
    <property type="term" value="F:metalloendopeptidase activity"/>
    <property type="evidence" value="ECO:0007669"/>
    <property type="project" value="UniProtKB-EC"/>
</dbReference>
<feature type="domain" description="Peptidase M16 N-terminal" evidence="14">
    <location>
        <begin position="72"/>
        <end position="209"/>
    </location>
</feature>
<dbReference type="GO" id="GO:0005829">
    <property type="term" value="C:cytosol"/>
    <property type="evidence" value="ECO:0007669"/>
    <property type="project" value="TreeGrafter"/>
</dbReference>
<sequence length="1012" mass="116679">MYFYISQLVLKRFTCIKSTNQLLLSSKRSISRIKNMTGQTEARAPLKKFQNIIKSPEDKRSYRGLELSNHMKVLLVSDPTTDKSAAALNVNVGFLSDPDYLPGLAHFCEHMLFLGTEKYPNENEYIKFLSEHSGSSNASTYTDHTVYYFDVAPDKLTEALDRFAQFFIAPLFTESATERELIAVNSEHEKNLPNDMWRMSQLEKHTCNPNHPYHKFGTGNKETLDVIPKKKGINVRSELLKFHEQWYSSNIMALAVLGKESLDDLEAIVLELFSNIQNKDIEAPRWSDHPFSDEQLRTCTYMVPIKDIRNLSINFPTEDLNEYYKSSPEGYISHLIGHEGPGSLLSALKTKGWSNSLVAGSRPGGRGLGFFGITVDLTEEGLQHTNDIIKLVFQYINMLKDVGPLEWIQEEQKDIAAMIFRFKDKESPRTYISGLVHHLQDYPIEDVLCIHYHLTEWRPDIINNILNSFTPDKVRIGVIAKKFQKEATDAEPWYGTQYKLEKIPQEVLNDWTNAGTSNEFRLPDKNDFIPTNFNIEPLDKDITEHPAIVQDTALTRVWFKQDDKFLLPKANLLFDFVSPLAYLDPMNCNMTHMLVQLFKDALNEYAYAAEIAGLKWELSNTKYGLILEVGGYSDKQHILLRKIMEKLTSFKIDPKRFEIFKENYIRQLKNFAAEQPYQHAVYYLAVLLTEHSWTKEELLASTDQLTIERLEAFIPQMLSKLHIECLLHGNLSKKRGLELVDIVETSLTSSFCMSPLLPRQLLLNRELKLDDGCSYLYEVQNNVHKLSCIELYFQCGLQNTENNVLLELFAQIIQVPCFNVLRTQEQLGYIVFSGVRRSNGVQGLRVIVQSDRHPEYLDTRIELFLESMLKHVMEMSNEEFERHKEALALQRLEKPKRLSVQSQIFWQEITSQQYHFDRANVEVAHLRKLTKDDIINYYQYLLDKAAKQRKKISVHVVSMADGGAGTSNSPKKEEKGSVEVIEDVTVFKSSHGMFPLVQPYICMERKGKKCKL</sequence>
<comment type="similarity">
    <text evidence="2 13">Belongs to the peptidase M16 family.</text>
</comment>
<comment type="cofactor">
    <cofactor evidence="1">
        <name>Zn(2+)</name>
        <dbReference type="ChEBI" id="CHEBI:29105"/>
    </cofactor>
</comment>
<dbReference type="GO" id="GO:0046872">
    <property type="term" value="F:metal ion binding"/>
    <property type="evidence" value="ECO:0007669"/>
    <property type="project" value="UniProtKB-KW"/>
</dbReference>
<dbReference type="InterPro" id="IPR050626">
    <property type="entry name" value="Peptidase_M16"/>
</dbReference>
<evidence type="ECO:0000256" key="10">
    <source>
        <dbReference type="ARBA" id="ARBA00070422"/>
    </source>
</evidence>
<dbReference type="GO" id="GO:0005739">
    <property type="term" value="C:mitochondrion"/>
    <property type="evidence" value="ECO:0007669"/>
    <property type="project" value="TreeGrafter"/>
</dbReference>
<reference evidence="19 20" key="1">
    <citation type="submission" date="2025-04" db="UniProtKB">
        <authorList>
            <consortium name="RefSeq"/>
        </authorList>
    </citation>
    <scope>IDENTIFICATION</scope>
    <source>
        <tissue evidence="19 20">Entire body</tissue>
    </source>
</reference>